<name>A0A6J4SWE4_9ACTN</name>
<evidence type="ECO:0000313" key="1">
    <source>
        <dbReference type="EMBL" id="CAA9507219.1"/>
    </source>
</evidence>
<gene>
    <name evidence="1" type="ORF">AVDCRST_MAG30-2272</name>
</gene>
<dbReference type="AlphaFoldDB" id="A0A6J4SWE4"/>
<accession>A0A6J4SWE4</accession>
<dbReference type="PROSITE" id="PS51257">
    <property type="entry name" value="PROKAR_LIPOPROTEIN"/>
    <property type="match status" value="1"/>
</dbReference>
<protein>
    <submittedName>
        <fullName evidence="1">Uncharacterized protein</fullName>
    </submittedName>
</protein>
<organism evidence="1">
    <name type="scientific">uncultured Solirubrobacteraceae bacterium</name>
    <dbReference type="NCBI Taxonomy" id="1162706"/>
    <lineage>
        <taxon>Bacteria</taxon>
        <taxon>Bacillati</taxon>
        <taxon>Actinomycetota</taxon>
        <taxon>Thermoleophilia</taxon>
        <taxon>Solirubrobacterales</taxon>
        <taxon>Solirubrobacteraceae</taxon>
        <taxon>environmental samples</taxon>
    </lineage>
</organism>
<dbReference type="EMBL" id="CADCVS010000298">
    <property type="protein sequence ID" value="CAA9507219.1"/>
    <property type="molecule type" value="Genomic_DNA"/>
</dbReference>
<reference evidence="1" key="1">
    <citation type="submission" date="2020-02" db="EMBL/GenBank/DDBJ databases">
        <authorList>
            <person name="Meier V. D."/>
        </authorList>
    </citation>
    <scope>NUCLEOTIDE SEQUENCE</scope>
    <source>
        <strain evidence="1">AVDCRST_MAG30</strain>
    </source>
</reference>
<sequence length="191" mass="20516">MPRFPPRALVGLAVVLLAGCGNERTPVPDVATPADPAGTRPIDLEDAGVFFTGPGNWDDGDARGALAGGVQSGRATVAVWRYPRTEPLPITRAQLTRVRDLLVERVRQRDPTFEPEASRVTRRAGEPAIELLGQQTIEGRRVKVRSAHVFAGGAEIVVDAYAPPADFDRLDPTVFLPALGSLRLRAPGTPR</sequence>
<proteinExistence type="predicted"/>